<proteinExistence type="predicted"/>
<keyword evidence="1" id="KW-0472">Membrane</keyword>
<keyword evidence="1" id="KW-0812">Transmembrane</keyword>
<name>A0A4D7AYW5_9FIRM</name>
<reference evidence="3" key="1">
    <citation type="submission" date="2018-12" db="EMBL/GenBank/DDBJ databases">
        <title>Dusodibacter welbiota gen. nov., sp. nov., isolated from human faeces and emended description of the Oscillibacter genus.</title>
        <authorList>
            <person name="Le Roy T."/>
            <person name="Van der Smissen P."/>
            <person name="Delzenne N."/>
            <person name="Muccioli G."/>
            <person name="Collet J.F."/>
            <person name="Cani P.D."/>
        </authorList>
    </citation>
    <scope>NUCLEOTIDE SEQUENCE [LARGE SCALE GENOMIC DNA]</scope>
    <source>
        <strain evidence="3">J115</strain>
    </source>
</reference>
<keyword evidence="1" id="KW-1133">Transmembrane helix</keyword>
<feature type="transmembrane region" description="Helical" evidence="1">
    <location>
        <begin position="85"/>
        <end position="103"/>
    </location>
</feature>
<gene>
    <name evidence="2" type="ORF">EIO64_17830</name>
</gene>
<dbReference type="EMBL" id="CP034413">
    <property type="protein sequence ID" value="QCI60836.1"/>
    <property type="molecule type" value="Genomic_DNA"/>
</dbReference>
<evidence type="ECO:0000313" key="2">
    <source>
        <dbReference type="EMBL" id="QCI60836.1"/>
    </source>
</evidence>
<dbReference type="KEGG" id="obj:EIO64_17830"/>
<feature type="transmembrane region" description="Helical" evidence="1">
    <location>
        <begin position="109"/>
        <end position="132"/>
    </location>
</feature>
<accession>A0A4D7AYW5</accession>
<evidence type="ECO:0000256" key="1">
    <source>
        <dbReference type="SAM" id="Phobius"/>
    </source>
</evidence>
<organism evidence="2 3">
    <name type="scientific">Dysosmobacter welbionis</name>
    <dbReference type="NCBI Taxonomy" id="2093857"/>
    <lineage>
        <taxon>Bacteria</taxon>
        <taxon>Bacillati</taxon>
        <taxon>Bacillota</taxon>
        <taxon>Clostridia</taxon>
        <taxon>Eubacteriales</taxon>
        <taxon>Oscillospiraceae</taxon>
        <taxon>Dysosmobacter</taxon>
    </lineage>
</organism>
<keyword evidence="3" id="KW-1185">Reference proteome</keyword>
<dbReference type="RefSeq" id="WP_021751895.1">
    <property type="nucleotide sequence ID" value="NZ_CP034413.3"/>
</dbReference>
<protein>
    <submittedName>
        <fullName evidence="2">Uncharacterized protein</fullName>
    </submittedName>
</protein>
<sequence length="136" mass="15313">MKKRWYLLLIAAGLLLCAVPLQFPQHLPKPVFALLAAGGSVLVGGSLGSLLCRVIRIRDPVLVQAYKEQHDERNTMICEKAAARAARVMQGAVLYFGAAYARFLELPMWITWGLVGFCLAWGLLEWGLTLWYRHRM</sequence>
<evidence type="ECO:0000313" key="3">
    <source>
        <dbReference type="Proteomes" id="UP000298642"/>
    </source>
</evidence>
<feature type="transmembrane region" description="Helical" evidence="1">
    <location>
        <begin position="31"/>
        <end position="52"/>
    </location>
</feature>
<dbReference type="Proteomes" id="UP000298642">
    <property type="component" value="Chromosome"/>
</dbReference>
<dbReference type="GeneID" id="89521026"/>
<dbReference type="AlphaFoldDB" id="A0A4D7AYW5"/>